<evidence type="ECO:0000313" key="1">
    <source>
        <dbReference type="EMBL" id="RQH48221.1"/>
    </source>
</evidence>
<keyword evidence="2" id="KW-1185">Reference proteome</keyword>
<dbReference type="RefSeq" id="WP_124154473.1">
    <property type="nucleotide sequence ID" value="NZ_CAWOLW010000246.1"/>
</dbReference>
<accession>A0A3N6PYK9</accession>
<organism evidence="1 2">
    <name type="scientific">Okeania hirsuta</name>
    <dbReference type="NCBI Taxonomy" id="1458930"/>
    <lineage>
        <taxon>Bacteria</taxon>
        <taxon>Bacillati</taxon>
        <taxon>Cyanobacteriota</taxon>
        <taxon>Cyanophyceae</taxon>
        <taxon>Oscillatoriophycideae</taxon>
        <taxon>Oscillatoriales</taxon>
        <taxon>Microcoleaceae</taxon>
        <taxon>Okeania</taxon>
    </lineage>
</organism>
<dbReference type="Proteomes" id="UP000269154">
    <property type="component" value="Unassembled WGS sequence"/>
</dbReference>
<comment type="caution">
    <text evidence="1">The sequence shown here is derived from an EMBL/GenBank/DDBJ whole genome shotgun (WGS) entry which is preliminary data.</text>
</comment>
<dbReference type="EMBL" id="RCBY01000032">
    <property type="protein sequence ID" value="RQH48221.1"/>
    <property type="molecule type" value="Genomic_DNA"/>
</dbReference>
<dbReference type="OrthoDB" id="530722at2"/>
<name>A0A3N6PYK9_9CYAN</name>
<proteinExistence type="predicted"/>
<dbReference type="AlphaFoldDB" id="A0A3N6PYK9"/>
<reference evidence="1 2" key="1">
    <citation type="journal article" date="2018" name="ACS Chem. Biol.">
        <title>Ketoreductase domain dysfunction expands chemodiversity: malyngamide biosynthesis in the cyanobacterium Okeania hirsuta.</title>
        <authorList>
            <person name="Moss N.A."/>
            <person name="Leao T."/>
            <person name="Rankin M."/>
            <person name="McCullough T.M."/>
            <person name="Qu P."/>
            <person name="Korobeynikov A."/>
            <person name="Smith J.L."/>
            <person name="Gerwick L."/>
            <person name="Gerwick W.H."/>
        </authorList>
    </citation>
    <scope>NUCLEOTIDE SEQUENCE [LARGE SCALE GENOMIC DNA]</scope>
    <source>
        <strain evidence="1 2">PAB10Feb10-1</strain>
    </source>
</reference>
<protein>
    <submittedName>
        <fullName evidence="1">Uncharacterized protein</fullName>
    </submittedName>
</protein>
<sequence length="164" mass="19008">MTFDNSSGLPLEDRETKIRQAIATELLDYWQKRYTEYIEDRETDEQIWDDGGLNPQELSENAYAAYQFYRGTVEMGDWGSVIVYRMEVEEEAIEIIYVVTDGDDGWLEAYDLDGNLLGAARRYIELLAWKNVEDVRGQVETGDFPPELNCESTLWGRPEVVTEE</sequence>
<gene>
    <name evidence="1" type="ORF">D5R40_08210</name>
</gene>
<evidence type="ECO:0000313" key="2">
    <source>
        <dbReference type="Proteomes" id="UP000269154"/>
    </source>
</evidence>